<organism evidence="1 2">
    <name type="scientific">Duganella flavida</name>
    <dbReference type="NCBI Taxonomy" id="2692175"/>
    <lineage>
        <taxon>Bacteria</taxon>
        <taxon>Pseudomonadati</taxon>
        <taxon>Pseudomonadota</taxon>
        <taxon>Betaproteobacteria</taxon>
        <taxon>Burkholderiales</taxon>
        <taxon>Oxalobacteraceae</taxon>
        <taxon>Telluria group</taxon>
        <taxon>Duganella</taxon>
    </lineage>
</organism>
<dbReference type="EMBL" id="WWCN01000006">
    <property type="protein sequence ID" value="MYM23255.1"/>
    <property type="molecule type" value="Genomic_DNA"/>
</dbReference>
<dbReference type="AlphaFoldDB" id="A0A6L8K888"/>
<accession>A0A6L8K888</accession>
<evidence type="ECO:0000313" key="2">
    <source>
        <dbReference type="Proteomes" id="UP000479335"/>
    </source>
</evidence>
<protein>
    <submittedName>
        <fullName evidence="1">Uncharacterized protein</fullName>
    </submittedName>
</protein>
<evidence type="ECO:0000313" key="1">
    <source>
        <dbReference type="EMBL" id="MYM23255.1"/>
    </source>
</evidence>
<sequence>MPVSFSAETEPQFDDAYLDRNISRKHYRKTTRAPVSDLTSAVVEHHANSKNQGTAVPIIKPYAPKLQEINPMARGMGFDKTSNSFTKFKSGFEHYEVLDALTAAVEAGIIDSENWIAAVFEDTSLFEEFLDSLPTDGIYRLHDRWCLALQEITGDVDDEYWVGFHEAADTLRNHAEDTSQI</sequence>
<comment type="caution">
    <text evidence="1">The sequence shown here is derived from an EMBL/GenBank/DDBJ whole genome shotgun (WGS) entry which is preliminary data.</text>
</comment>
<dbReference type="Proteomes" id="UP000479335">
    <property type="component" value="Unassembled WGS sequence"/>
</dbReference>
<name>A0A6L8K888_9BURK</name>
<proteinExistence type="predicted"/>
<gene>
    <name evidence="1" type="ORF">GTP46_11420</name>
</gene>
<keyword evidence="2" id="KW-1185">Reference proteome</keyword>
<reference evidence="1 2" key="1">
    <citation type="submission" date="2019-12" db="EMBL/GenBank/DDBJ databases">
        <title>Novel species isolated from a subtropical stream in China.</title>
        <authorList>
            <person name="Lu H."/>
        </authorList>
    </citation>
    <scope>NUCLEOTIDE SEQUENCE [LARGE SCALE GENOMIC DNA]</scope>
    <source>
        <strain evidence="1 2">FT135W</strain>
    </source>
</reference>